<dbReference type="PROSITE" id="PS50920">
    <property type="entry name" value="SOLCAR"/>
    <property type="match status" value="3"/>
</dbReference>
<dbReference type="GO" id="GO:0031966">
    <property type="term" value="C:mitochondrial membrane"/>
    <property type="evidence" value="ECO:0007669"/>
    <property type="project" value="UniProtKB-SubCell"/>
</dbReference>
<dbReference type="InterPro" id="IPR002067">
    <property type="entry name" value="MCP"/>
</dbReference>
<comment type="similarity">
    <text evidence="2 10">Belongs to the mitochondrial carrier (TC 2.A.29) family.</text>
</comment>
<reference evidence="12 13" key="1">
    <citation type="journal article" date="2016" name="Mol. Biol. Evol.">
        <title>Genome-Wide Survey of Gut Fungi (Harpellales) Reveals the First Horizontally Transferred Ubiquitin Gene from a Mosquito Host.</title>
        <authorList>
            <person name="Wang Y."/>
            <person name="White M.M."/>
            <person name="Kvist S."/>
            <person name="Moncalvo J.M."/>
        </authorList>
    </citation>
    <scope>NUCLEOTIDE SEQUENCE [LARGE SCALE GENOMIC DNA]</scope>
    <source>
        <strain evidence="12 13">ALG-7-W6</strain>
    </source>
</reference>
<feature type="repeat" description="Solcar" evidence="9">
    <location>
        <begin position="200"/>
        <end position="285"/>
    </location>
</feature>
<dbReference type="STRING" id="133383.A0A1R0GLC6"/>
<dbReference type="Proteomes" id="UP000187455">
    <property type="component" value="Unassembled WGS sequence"/>
</dbReference>
<dbReference type="OrthoDB" id="448427at2759"/>
<gene>
    <name evidence="12" type="ORF">AYI68_g8273</name>
</gene>
<dbReference type="InterPro" id="IPR050391">
    <property type="entry name" value="Mito_Metabolite_Transporter"/>
</dbReference>
<evidence type="ECO:0000256" key="2">
    <source>
        <dbReference type="ARBA" id="ARBA00006375"/>
    </source>
</evidence>
<dbReference type="PROSITE" id="PS51257">
    <property type="entry name" value="PROKAR_LIPOPROTEIN"/>
    <property type="match status" value="1"/>
</dbReference>
<evidence type="ECO:0000256" key="8">
    <source>
        <dbReference type="ARBA" id="ARBA00023136"/>
    </source>
</evidence>
<protein>
    <submittedName>
        <fullName evidence="12">Mitochondrial dicarboxylate transporter</fullName>
    </submittedName>
</protein>
<evidence type="ECO:0000256" key="6">
    <source>
        <dbReference type="ARBA" id="ARBA00022989"/>
    </source>
</evidence>
<dbReference type="AlphaFoldDB" id="A0A1R0GLC6"/>
<comment type="caution">
    <text evidence="12">The sequence shown here is derived from an EMBL/GenBank/DDBJ whole genome shotgun (WGS) entry which is preliminary data.</text>
</comment>
<keyword evidence="8 9" id="KW-0472">Membrane</keyword>
<sequence>MAEGRKEKKIHTPFYFGGAASCLAVLFTHPMDLLKVRLQTAKGHGEGFVHVISSIVKNQGINGFYKGLSASLLRQATYSTVRFGVYEESLKVLKRPDGTVSNFASIFSGMLGGAIGGVFGNPADVANVRMQNDGSLPLNQQRKYKGVLDALFRMVREEGPRSLLVGVTPNITRGILVTGSQVGTYDIFKKILVKQGMDPANISTHFSCSVLAALVATTVCNPVDVAKTRIMNSSTKLYSSLGDALLTISRTEGPMALFKGWTPSFLRLGPQTVLVFVFLEQFKSVYLKYHNG</sequence>
<proteinExistence type="inferred from homology"/>
<dbReference type="SUPFAM" id="SSF103506">
    <property type="entry name" value="Mitochondrial carrier"/>
    <property type="match status" value="1"/>
</dbReference>
<keyword evidence="13" id="KW-1185">Reference proteome</keyword>
<dbReference type="InterPro" id="IPR018108">
    <property type="entry name" value="MCP_transmembrane"/>
</dbReference>
<evidence type="ECO:0000256" key="4">
    <source>
        <dbReference type="ARBA" id="ARBA00022692"/>
    </source>
</evidence>
<keyword evidence="4 9" id="KW-0812">Transmembrane</keyword>
<feature type="repeat" description="Solcar" evidence="9">
    <location>
        <begin position="100"/>
        <end position="191"/>
    </location>
</feature>
<feature type="repeat" description="Solcar" evidence="9">
    <location>
        <begin position="8"/>
        <end position="92"/>
    </location>
</feature>
<evidence type="ECO:0000313" key="13">
    <source>
        <dbReference type="Proteomes" id="UP000187455"/>
    </source>
</evidence>
<name>A0A1R0GLC6_9FUNG</name>
<evidence type="ECO:0000256" key="7">
    <source>
        <dbReference type="ARBA" id="ARBA00023128"/>
    </source>
</evidence>
<organism evidence="12 13">
    <name type="scientific">Smittium mucronatum</name>
    <dbReference type="NCBI Taxonomy" id="133383"/>
    <lineage>
        <taxon>Eukaryota</taxon>
        <taxon>Fungi</taxon>
        <taxon>Fungi incertae sedis</taxon>
        <taxon>Zoopagomycota</taxon>
        <taxon>Kickxellomycotina</taxon>
        <taxon>Harpellomycetes</taxon>
        <taxon>Harpellales</taxon>
        <taxon>Legeriomycetaceae</taxon>
        <taxon>Smittium</taxon>
    </lineage>
</organism>
<dbReference type="PRINTS" id="PR00926">
    <property type="entry name" value="MITOCARRIER"/>
</dbReference>
<evidence type="ECO:0000313" key="12">
    <source>
        <dbReference type="EMBL" id="OLY77693.1"/>
    </source>
</evidence>
<dbReference type="Gene3D" id="1.50.40.10">
    <property type="entry name" value="Mitochondrial carrier domain"/>
    <property type="match status" value="1"/>
</dbReference>
<dbReference type="InterPro" id="IPR023395">
    <property type="entry name" value="MCP_dom_sf"/>
</dbReference>
<keyword evidence="5" id="KW-0677">Repeat</keyword>
<dbReference type="Pfam" id="PF00153">
    <property type="entry name" value="Mito_carr"/>
    <property type="match status" value="3"/>
</dbReference>
<keyword evidence="7" id="KW-0496">Mitochondrion</keyword>
<accession>A0A1R0GLC6</accession>
<evidence type="ECO:0000256" key="3">
    <source>
        <dbReference type="ARBA" id="ARBA00022448"/>
    </source>
</evidence>
<evidence type="ECO:0000256" key="10">
    <source>
        <dbReference type="RuleBase" id="RU000488"/>
    </source>
</evidence>
<evidence type="ECO:0000256" key="11">
    <source>
        <dbReference type="SAM" id="Phobius"/>
    </source>
</evidence>
<evidence type="ECO:0000256" key="9">
    <source>
        <dbReference type="PROSITE-ProRule" id="PRU00282"/>
    </source>
</evidence>
<dbReference type="PANTHER" id="PTHR45618">
    <property type="entry name" value="MITOCHONDRIAL DICARBOXYLATE CARRIER-RELATED"/>
    <property type="match status" value="1"/>
</dbReference>
<dbReference type="EMBL" id="LSSL01007728">
    <property type="protein sequence ID" value="OLY77693.1"/>
    <property type="molecule type" value="Genomic_DNA"/>
</dbReference>
<evidence type="ECO:0000256" key="1">
    <source>
        <dbReference type="ARBA" id="ARBA00004225"/>
    </source>
</evidence>
<feature type="transmembrane region" description="Helical" evidence="11">
    <location>
        <begin position="12"/>
        <end position="31"/>
    </location>
</feature>
<keyword evidence="6 11" id="KW-1133">Transmembrane helix</keyword>
<comment type="subcellular location">
    <subcellularLocation>
        <location evidence="1">Mitochondrion membrane</location>
        <topology evidence="1">Multi-pass membrane protein</topology>
    </subcellularLocation>
</comment>
<keyword evidence="3 10" id="KW-0813">Transport</keyword>
<evidence type="ECO:0000256" key="5">
    <source>
        <dbReference type="ARBA" id="ARBA00022737"/>
    </source>
</evidence>
<dbReference type="GO" id="GO:0055085">
    <property type="term" value="P:transmembrane transport"/>
    <property type="evidence" value="ECO:0007669"/>
    <property type="project" value="InterPro"/>
</dbReference>